<dbReference type="PANTHER" id="PTHR30532:SF25">
    <property type="entry name" value="IRON(III) DICITRATE-BINDING PERIPLASMIC PROTEIN"/>
    <property type="match status" value="1"/>
</dbReference>
<keyword evidence="4" id="KW-0732">Signal</keyword>
<dbReference type="EMBL" id="CP053586">
    <property type="protein sequence ID" value="WNZ22507.1"/>
    <property type="molecule type" value="Genomic_DNA"/>
</dbReference>
<sequence>MRISFRHFADWLLLGISTLMLISGCNAVNTTRVINAQAQSGSCRVVQHTMGETCIPRSPQRLILLGKDTLANSLALGVKPIGSVFTPNDPLPSYLQNKVDGIESVGEFNTPSIEKILRLKPDLILANSYYTQQNTYKQLSRIAPTVVLNVPYPPPSWKEQLEELAQVLGKEKVAQQFINNYWQRIEKLQQTLGDRRYTLTISIAGADSYDLWIQGENYLSAEVLRDVGLQRPQAQRGDFLYINASEEKISMLDGDILFFVTRSTVEDLQAIEKLKQKPLWQRLNVVQRNQVYFVGVHWSNPDIFAINAVLDDLEKYLVNSP</sequence>
<dbReference type="InterPro" id="IPR051313">
    <property type="entry name" value="Bact_iron-sidero_bind"/>
</dbReference>
<dbReference type="AlphaFoldDB" id="A0AA96W9Z3"/>
<dbReference type="PROSITE" id="PS50983">
    <property type="entry name" value="FE_B12_PBP"/>
    <property type="match status" value="1"/>
</dbReference>
<name>A0AA96W9Z3_9CYAN</name>
<dbReference type="Gene3D" id="3.40.50.1980">
    <property type="entry name" value="Nitrogenase molybdenum iron protein domain"/>
    <property type="match status" value="2"/>
</dbReference>
<comment type="similarity">
    <text evidence="2">Belongs to the bacterial solute-binding protein 8 family.</text>
</comment>
<reference evidence="6" key="1">
    <citation type="submission" date="2020-05" db="EMBL/GenBank/DDBJ databases">
        <authorList>
            <person name="Zhu T."/>
            <person name="Keshari N."/>
            <person name="Lu X."/>
        </authorList>
    </citation>
    <scope>NUCLEOTIDE SEQUENCE</scope>
    <source>
        <strain evidence="6">NK1-12</strain>
    </source>
</reference>
<protein>
    <submittedName>
        <fullName evidence="6">Iron-siderophore ABC transporter substrate-binding protein</fullName>
    </submittedName>
</protein>
<dbReference type="GO" id="GO:0030288">
    <property type="term" value="C:outer membrane-bounded periplasmic space"/>
    <property type="evidence" value="ECO:0007669"/>
    <property type="project" value="TreeGrafter"/>
</dbReference>
<evidence type="ECO:0000256" key="1">
    <source>
        <dbReference type="ARBA" id="ARBA00004196"/>
    </source>
</evidence>
<evidence type="ECO:0000256" key="2">
    <source>
        <dbReference type="ARBA" id="ARBA00008814"/>
    </source>
</evidence>
<evidence type="ECO:0000256" key="3">
    <source>
        <dbReference type="ARBA" id="ARBA00022448"/>
    </source>
</evidence>
<proteinExistence type="inferred from homology"/>
<organism evidence="6">
    <name type="scientific">Leptolyngbya sp. NK1-12</name>
    <dbReference type="NCBI Taxonomy" id="2547451"/>
    <lineage>
        <taxon>Bacteria</taxon>
        <taxon>Bacillati</taxon>
        <taxon>Cyanobacteriota</taxon>
        <taxon>Cyanophyceae</taxon>
        <taxon>Leptolyngbyales</taxon>
        <taxon>Leptolyngbyaceae</taxon>
        <taxon>Leptolyngbya group</taxon>
        <taxon>Leptolyngbya</taxon>
    </lineage>
</organism>
<dbReference type="CDD" id="cd01146">
    <property type="entry name" value="FhuD"/>
    <property type="match status" value="1"/>
</dbReference>
<dbReference type="SUPFAM" id="SSF53807">
    <property type="entry name" value="Helical backbone' metal receptor"/>
    <property type="match status" value="1"/>
</dbReference>
<comment type="subcellular location">
    <subcellularLocation>
        <location evidence="1">Cell envelope</location>
    </subcellularLocation>
</comment>
<keyword evidence="3" id="KW-0813">Transport</keyword>
<accession>A0AA96W9Z3</accession>
<gene>
    <name evidence="6" type="ORF">HJG54_06295</name>
</gene>
<dbReference type="PROSITE" id="PS51257">
    <property type="entry name" value="PROKAR_LIPOPROTEIN"/>
    <property type="match status" value="1"/>
</dbReference>
<evidence type="ECO:0000313" key="6">
    <source>
        <dbReference type="EMBL" id="WNZ22507.1"/>
    </source>
</evidence>
<dbReference type="GO" id="GO:1901678">
    <property type="term" value="P:iron coordination entity transport"/>
    <property type="evidence" value="ECO:0007669"/>
    <property type="project" value="UniProtKB-ARBA"/>
</dbReference>
<dbReference type="PANTHER" id="PTHR30532">
    <property type="entry name" value="IRON III DICITRATE-BINDING PERIPLASMIC PROTEIN"/>
    <property type="match status" value="1"/>
</dbReference>
<evidence type="ECO:0000256" key="4">
    <source>
        <dbReference type="ARBA" id="ARBA00022729"/>
    </source>
</evidence>
<dbReference type="InterPro" id="IPR002491">
    <property type="entry name" value="ABC_transptr_periplasmic_BD"/>
</dbReference>
<dbReference type="Pfam" id="PF01497">
    <property type="entry name" value="Peripla_BP_2"/>
    <property type="match status" value="1"/>
</dbReference>
<evidence type="ECO:0000259" key="5">
    <source>
        <dbReference type="PROSITE" id="PS50983"/>
    </source>
</evidence>
<feature type="domain" description="Fe/B12 periplasmic-binding" evidence="5">
    <location>
        <begin position="61"/>
        <end position="321"/>
    </location>
</feature>